<organism evidence="1 2">
    <name type="scientific">Panacibacter microcysteis</name>
    <dbReference type="NCBI Taxonomy" id="2793269"/>
    <lineage>
        <taxon>Bacteria</taxon>
        <taxon>Pseudomonadati</taxon>
        <taxon>Bacteroidota</taxon>
        <taxon>Chitinophagia</taxon>
        <taxon>Chitinophagales</taxon>
        <taxon>Chitinophagaceae</taxon>
        <taxon>Panacibacter</taxon>
    </lineage>
</organism>
<gene>
    <name evidence="1" type="ORF">I5907_11240</name>
</gene>
<accession>A0A931GXX2</accession>
<comment type="caution">
    <text evidence="1">The sequence shown here is derived from an EMBL/GenBank/DDBJ whole genome shotgun (WGS) entry which is preliminary data.</text>
</comment>
<name>A0A931GXX2_9BACT</name>
<reference evidence="1" key="1">
    <citation type="submission" date="2020-11" db="EMBL/GenBank/DDBJ databases">
        <title>Bacterial whole genome sequence for Panacibacter sp. DH6.</title>
        <authorList>
            <person name="Le V."/>
            <person name="Ko S."/>
            <person name="Ahn C.-Y."/>
            <person name="Oh H.-M."/>
        </authorList>
    </citation>
    <scope>NUCLEOTIDE SEQUENCE</scope>
    <source>
        <strain evidence="1">DH6</strain>
    </source>
</reference>
<protein>
    <submittedName>
        <fullName evidence="1">Uncharacterized protein</fullName>
    </submittedName>
</protein>
<dbReference type="AlphaFoldDB" id="A0A931GXX2"/>
<dbReference type="Proteomes" id="UP000628448">
    <property type="component" value="Unassembled WGS sequence"/>
</dbReference>
<proteinExistence type="predicted"/>
<dbReference type="RefSeq" id="WP_196990807.1">
    <property type="nucleotide sequence ID" value="NZ_JADWYR010000001.1"/>
</dbReference>
<evidence type="ECO:0000313" key="2">
    <source>
        <dbReference type="Proteomes" id="UP000628448"/>
    </source>
</evidence>
<dbReference type="EMBL" id="JADWYR010000001">
    <property type="protein sequence ID" value="MBG9376814.1"/>
    <property type="molecule type" value="Genomic_DNA"/>
</dbReference>
<sequence>MQQIDVYQNPFSIQQFNCSWAAIKEQVTEILFHMPEKYKLAYEDETEQKLILFTSLDFNIFGKERMNVIYLSKIDSHQQQCMIAFEVKNYNGDITTKEDFERGRFFMDILAEDMMQLFN</sequence>
<keyword evidence="2" id="KW-1185">Reference proteome</keyword>
<evidence type="ECO:0000313" key="1">
    <source>
        <dbReference type="EMBL" id="MBG9376814.1"/>
    </source>
</evidence>